<dbReference type="AlphaFoldDB" id="A0A423PTI4"/>
<comment type="caution">
    <text evidence="1">The sequence shown here is derived from an EMBL/GenBank/DDBJ whole genome shotgun (WGS) entry which is preliminary data.</text>
</comment>
<name>A0A423PTI4_9GAMM</name>
<dbReference type="PROSITE" id="PS51257">
    <property type="entry name" value="PROKAR_LIPOPROTEIN"/>
    <property type="match status" value="1"/>
</dbReference>
<keyword evidence="2" id="KW-1185">Reference proteome</keyword>
<organism evidence="1 2">
    <name type="scientific">Salinisphaera orenii MK-B5</name>
    <dbReference type="NCBI Taxonomy" id="856730"/>
    <lineage>
        <taxon>Bacteria</taxon>
        <taxon>Pseudomonadati</taxon>
        <taxon>Pseudomonadota</taxon>
        <taxon>Gammaproteobacteria</taxon>
        <taxon>Salinisphaerales</taxon>
        <taxon>Salinisphaeraceae</taxon>
        <taxon>Salinisphaera</taxon>
    </lineage>
</organism>
<dbReference type="EMBL" id="AYKH01000007">
    <property type="protein sequence ID" value="ROO28909.1"/>
    <property type="molecule type" value="Genomic_DNA"/>
</dbReference>
<dbReference type="InterPro" id="IPR046596">
    <property type="entry name" value="DUF6655"/>
</dbReference>
<dbReference type="Proteomes" id="UP000283993">
    <property type="component" value="Unassembled WGS sequence"/>
</dbReference>
<protein>
    <submittedName>
        <fullName evidence="1">Uncharacterized protein</fullName>
    </submittedName>
</protein>
<evidence type="ECO:0000313" key="1">
    <source>
        <dbReference type="EMBL" id="ROO28909.1"/>
    </source>
</evidence>
<sequence>MIRYPLLLLAIAVLLGGCTTLRETEPGQTARHQLLLSTAADEASQRISPNLPAGTSVFVNTDHFGSSDDYQSSYAIGAIRAAILKQGYNLAASADEADTIAEVSSGALSIDRRERLLGVPSASVPIPLAGPFKTPEISFWKSKERTGVAKFRLTFYDAETGALQDASDPVYGFSHFDRSSILFFGSTDSNLMPPEVEERRESNAGTQD</sequence>
<proteinExistence type="predicted"/>
<accession>A0A423PTI4</accession>
<dbReference type="RefSeq" id="WP_123630467.1">
    <property type="nucleotide sequence ID" value="NZ_AYKH01000007.1"/>
</dbReference>
<reference evidence="1 2" key="1">
    <citation type="submission" date="2013-10" db="EMBL/GenBank/DDBJ databases">
        <title>Salinisphaera orenii MK-B5 Genome Sequencing.</title>
        <authorList>
            <person name="Lai Q."/>
            <person name="Li C."/>
            <person name="Shao Z."/>
        </authorList>
    </citation>
    <scope>NUCLEOTIDE SEQUENCE [LARGE SCALE GENOMIC DNA]</scope>
    <source>
        <strain evidence="1 2">MK-B5</strain>
    </source>
</reference>
<dbReference type="Pfam" id="PF20360">
    <property type="entry name" value="DUF6655"/>
    <property type="match status" value="1"/>
</dbReference>
<gene>
    <name evidence="1" type="ORF">SAOR_04960</name>
</gene>
<evidence type="ECO:0000313" key="2">
    <source>
        <dbReference type="Proteomes" id="UP000283993"/>
    </source>
</evidence>